<dbReference type="InterPro" id="IPR000253">
    <property type="entry name" value="FHA_dom"/>
</dbReference>
<dbReference type="PANTHER" id="PTHR23308">
    <property type="entry name" value="NUCLEAR INHIBITOR OF PROTEIN PHOSPHATASE-1"/>
    <property type="match status" value="1"/>
</dbReference>
<keyword evidence="4" id="KW-1185">Reference proteome</keyword>
<dbReference type="Gene3D" id="2.60.200.20">
    <property type="match status" value="1"/>
</dbReference>
<dbReference type="RefSeq" id="WP_154430118.1">
    <property type="nucleotide sequence ID" value="NZ_VUNI01000014.1"/>
</dbReference>
<feature type="domain" description="FHA" evidence="2">
    <location>
        <begin position="344"/>
        <end position="393"/>
    </location>
</feature>
<comment type="caution">
    <text evidence="3">The sequence shown here is derived from an EMBL/GenBank/DDBJ whole genome shotgun (WGS) entry which is preliminary data.</text>
</comment>
<dbReference type="InterPro" id="IPR045962">
    <property type="entry name" value="DUF6382"/>
</dbReference>
<dbReference type="Pfam" id="PF00498">
    <property type="entry name" value="FHA"/>
    <property type="match status" value="1"/>
</dbReference>
<dbReference type="Pfam" id="PF19909">
    <property type="entry name" value="DUF6382"/>
    <property type="match status" value="1"/>
</dbReference>
<gene>
    <name evidence="3" type="ORF">FYJ75_08975</name>
</gene>
<dbReference type="PROSITE" id="PS50006">
    <property type="entry name" value="FHA_DOMAIN"/>
    <property type="match status" value="1"/>
</dbReference>
<dbReference type="AlphaFoldDB" id="A0A6L5YS61"/>
<proteinExistence type="predicted"/>
<dbReference type="SUPFAM" id="SSF49879">
    <property type="entry name" value="SMAD/FHA domain"/>
    <property type="match status" value="1"/>
</dbReference>
<sequence>MINREVIYDRNLTGSYMKIPVSIGHEFDERMMLRRKLPGLLPVERCYIDGVGQYWYNISGKQSLDTYCRIQKIGIDFVERMIISICSEIEILECNLLDQNCLLLDPEQVFVTNQNQEIIFAIYPGHHEQLSREFQQLMEYLLTKIDHMDQEAVRIGYAIYEKTLDEAYSIMDIRDEIIARRSERTSAVEDTTQEQWKSREPVRSFDNDVLAEKDVSFENDMSGRKRYEGLKTDNIWKQEEDESQNHVLDQLFGEIRRIYQEWKQNLAELLGKDKKPQDSERKEVKRAPKQQDSWIAYPDDPIPEEKIQVHPTVCLGEYAVHPEGILMYEGTEQLQNLRISSQAVRIGKAEDAELHIEKDTISRYHARIDAKNKEYYIEDLNSTNGTYINDELLPYKEVRQLKSNDIIRFADVKYRFL</sequence>
<feature type="region of interest" description="Disordered" evidence="1">
    <location>
        <begin position="270"/>
        <end position="299"/>
    </location>
</feature>
<dbReference type="CDD" id="cd00060">
    <property type="entry name" value="FHA"/>
    <property type="match status" value="1"/>
</dbReference>
<accession>A0A6L5YS61</accession>
<dbReference type="SMART" id="SM00240">
    <property type="entry name" value="FHA"/>
    <property type="match status" value="1"/>
</dbReference>
<evidence type="ECO:0000313" key="3">
    <source>
        <dbReference type="EMBL" id="MST75158.1"/>
    </source>
</evidence>
<feature type="compositionally biased region" description="Basic and acidic residues" evidence="1">
    <location>
        <begin position="270"/>
        <end position="286"/>
    </location>
</feature>
<dbReference type="Proteomes" id="UP000474024">
    <property type="component" value="Unassembled WGS sequence"/>
</dbReference>
<evidence type="ECO:0000313" key="4">
    <source>
        <dbReference type="Proteomes" id="UP000474024"/>
    </source>
</evidence>
<protein>
    <submittedName>
        <fullName evidence="3">FHA domain-containing protein</fullName>
    </submittedName>
</protein>
<evidence type="ECO:0000259" key="2">
    <source>
        <dbReference type="PROSITE" id="PS50006"/>
    </source>
</evidence>
<evidence type="ECO:0000256" key="1">
    <source>
        <dbReference type="SAM" id="MobiDB-lite"/>
    </source>
</evidence>
<dbReference type="InterPro" id="IPR050923">
    <property type="entry name" value="Cell_Proc_Reg/RNA_Proc"/>
</dbReference>
<reference evidence="3 4" key="1">
    <citation type="submission" date="2019-08" db="EMBL/GenBank/DDBJ databases">
        <title>In-depth cultivation of the pig gut microbiome towards novel bacterial diversity and tailored functional studies.</title>
        <authorList>
            <person name="Wylensek D."/>
            <person name="Hitch T.C.A."/>
            <person name="Clavel T."/>
        </authorList>
    </citation>
    <scope>NUCLEOTIDE SEQUENCE [LARGE SCALE GENOMIC DNA]</scope>
    <source>
        <strain evidence="3 4">MUC/MUC-530-WT-4D</strain>
    </source>
</reference>
<organism evidence="3 4">
    <name type="scientific">Roseburia porci</name>
    <dbReference type="NCBI Taxonomy" id="2605790"/>
    <lineage>
        <taxon>Bacteria</taxon>
        <taxon>Bacillati</taxon>
        <taxon>Bacillota</taxon>
        <taxon>Clostridia</taxon>
        <taxon>Lachnospirales</taxon>
        <taxon>Lachnospiraceae</taxon>
        <taxon>Roseburia</taxon>
    </lineage>
</organism>
<dbReference type="InterPro" id="IPR008984">
    <property type="entry name" value="SMAD_FHA_dom_sf"/>
</dbReference>
<name>A0A6L5YS61_9FIRM</name>
<dbReference type="EMBL" id="VUNI01000014">
    <property type="protein sequence ID" value="MST75158.1"/>
    <property type="molecule type" value="Genomic_DNA"/>
</dbReference>